<evidence type="ECO:0000313" key="12">
    <source>
        <dbReference type="Proteomes" id="UP001162483"/>
    </source>
</evidence>
<evidence type="ECO:0000256" key="5">
    <source>
        <dbReference type="ARBA" id="ARBA00023136"/>
    </source>
</evidence>
<keyword evidence="9" id="KW-0716">Sensory transduction</keyword>
<proteinExistence type="inferred from homology"/>
<keyword evidence="4 8" id="KW-0297">G-protein coupled receptor</keyword>
<dbReference type="InterPro" id="IPR017452">
    <property type="entry name" value="GPCR_Rhodpsn_7TM"/>
</dbReference>
<gene>
    <name evidence="11" type="ORF">SPARVUS_LOCUS11659334</name>
</gene>
<feature type="transmembrane region" description="Helical" evidence="9">
    <location>
        <begin position="91"/>
        <end position="120"/>
    </location>
</feature>
<dbReference type="Gene3D" id="1.20.1070.10">
    <property type="entry name" value="Rhodopsin 7-helix transmembrane proteins"/>
    <property type="match status" value="1"/>
</dbReference>
<comment type="similarity">
    <text evidence="8">Belongs to the G-protein coupled receptor 1 family.</text>
</comment>
<evidence type="ECO:0000313" key="11">
    <source>
        <dbReference type="EMBL" id="CAI9594052.1"/>
    </source>
</evidence>
<sequence length="238" mass="27060">MNPKNKTKVTVFEFSGLSDDKEIAPFLFMLFLLVYMVTICGNSGMMTMVHISPSLHTPMYYFLSYLSVVDLIYSSVIAPKMLSDLLSDKKLITFIGCALQFYFFSATIGTELLVLSIMAYDRYVAICYPLHYIPIMTKKKCLNLVILSFSMGFLHAVVQTISLFSLDFCESNLIDHFFCDIAPLVRLSCSETRTCNIVTFFFVCLFTVNSMMTILASYTLIISSHLTNKFCCWPEKSL</sequence>
<keyword evidence="12" id="KW-1185">Reference proteome</keyword>
<dbReference type="PRINTS" id="PR00245">
    <property type="entry name" value="OLFACTORYR"/>
</dbReference>
<feature type="transmembrane region" description="Helical" evidence="9">
    <location>
        <begin position="197"/>
        <end position="221"/>
    </location>
</feature>
<comment type="subcellular location">
    <subcellularLocation>
        <location evidence="9">Cell membrane</location>
        <topology evidence="9">Multi-pass membrane protein</topology>
    </subcellularLocation>
    <subcellularLocation>
        <location evidence="1">Membrane</location>
        <topology evidence="1">Multi-pass membrane protein</topology>
    </subcellularLocation>
</comment>
<keyword evidence="9" id="KW-0552">Olfaction</keyword>
<feature type="transmembrane region" description="Helical" evidence="9">
    <location>
        <begin position="23"/>
        <end position="47"/>
    </location>
</feature>
<keyword evidence="3 9" id="KW-1133">Transmembrane helix</keyword>
<protein>
    <recommendedName>
        <fullName evidence="9">Olfactory receptor</fullName>
    </recommendedName>
</protein>
<keyword evidence="6 8" id="KW-0675">Receptor</keyword>
<feature type="domain" description="G-protein coupled receptors family 1 profile" evidence="10">
    <location>
        <begin position="41"/>
        <end position="222"/>
    </location>
</feature>
<dbReference type="InterPro" id="IPR000725">
    <property type="entry name" value="Olfact_rcpt"/>
</dbReference>
<dbReference type="Pfam" id="PF13853">
    <property type="entry name" value="7tm_4"/>
    <property type="match status" value="1"/>
</dbReference>
<keyword evidence="7 8" id="KW-0807">Transducer</keyword>
<dbReference type="PROSITE" id="PS50262">
    <property type="entry name" value="G_PROTEIN_RECEP_F1_2"/>
    <property type="match status" value="1"/>
</dbReference>
<evidence type="ECO:0000256" key="2">
    <source>
        <dbReference type="ARBA" id="ARBA00022692"/>
    </source>
</evidence>
<organism evidence="11 12">
    <name type="scientific">Staurois parvus</name>
    <dbReference type="NCBI Taxonomy" id="386267"/>
    <lineage>
        <taxon>Eukaryota</taxon>
        <taxon>Metazoa</taxon>
        <taxon>Chordata</taxon>
        <taxon>Craniata</taxon>
        <taxon>Vertebrata</taxon>
        <taxon>Euteleostomi</taxon>
        <taxon>Amphibia</taxon>
        <taxon>Batrachia</taxon>
        <taxon>Anura</taxon>
        <taxon>Neobatrachia</taxon>
        <taxon>Ranoidea</taxon>
        <taxon>Ranidae</taxon>
        <taxon>Staurois</taxon>
    </lineage>
</organism>
<evidence type="ECO:0000256" key="6">
    <source>
        <dbReference type="ARBA" id="ARBA00023170"/>
    </source>
</evidence>
<keyword evidence="9" id="KW-1003">Cell membrane</keyword>
<evidence type="ECO:0000259" key="10">
    <source>
        <dbReference type="PROSITE" id="PS50262"/>
    </source>
</evidence>
<keyword evidence="2 8" id="KW-0812">Transmembrane</keyword>
<comment type="caution">
    <text evidence="11">The sequence shown here is derived from an EMBL/GenBank/DDBJ whole genome shotgun (WGS) entry which is preliminary data.</text>
</comment>
<accession>A0ABN9FE06</accession>
<evidence type="ECO:0000256" key="4">
    <source>
        <dbReference type="ARBA" id="ARBA00023040"/>
    </source>
</evidence>
<feature type="transmembrane region" description="Helical" evidence="9">
    <location>
        <begin position="141"/>
        <end position="164"/>
    </location>
</feature>
<dbReference type="Proteomes" id="UP001162483">
    <property type="component" value="Unassembled WGS sequence"/>
</dbReference>
<evidence type="ECO:0000256" key="7">
    <source>
        <dbReference type="ARBA" id="ARBA00023224"/>
    </source>
</evidence>
<keyword evidence="5 9" id="KW-0472">Membrane</keyword>
<dbReference type="PANTHER" id="PTHR48018">
    <property type="entry name" value="OLFACTORY RECEPTOR"/>
    <property type="match status" value="1"/>
</dbReference>
<dbReference type="InterPro" id="IPR000276">
    <property type="entry name" value="GPCR_Rhodpsn"/>
</dbReference>
<reference evidence="11" key="1">
    <citation type="submission" date="2023-05" db="EMBL/GenBank/DDBJ databases">
        <authorList>
            <person name="Stuckert A."/>
        </authorList>
    </citation>
    <scope>NUCLEOTIDE SEQUENCE</scope>
</reference>
<evidence type="ECO:0000256" key="9">
    <source>
        <dbReference type="RuleBase" id="RU363047"/>
    </source>
</evidence>
<evidence type="ECO:0000256" key="1">
    <source>
        <dbReference type="ARBA" id="ARBA00004141"/>
    </source>
</evidence>
<dbReference type="SUPFAM" id="SSF81321">
    <property type="entry name" value="Family A G protein-coupled receptor-like"/>
    <property type="match status" value="1"/>
</dbReference>
<dbReference type="EMBL" id="CATNWA010016614">
    <property type="protein sequence ID" value="CAI9594052.1"/>
    <property type="molecule type" value="Genomic_DNA"/>
</dbReference>
<dbReference type="PROSITE" id="PS00237">
    <property type="entry name" value="G_PROTEIN_RECEP_F1_1"/>
    <property type="match status" value="1"/>
</dbReference>
<name>A0ABN9FE06_9NEOB</name>
<dbReference type="PRINTS" id="PR00237">
    <property type="entry name" value="GPCRRHODOPSN"/>
</dbReference>
<evidence type="ECO:0000256" key="3">
    <source>
        <dbReference type="ARBA" id="ARBA00022989"/>
    </source>
</evidence>
<feature type="transmembrane region" description="Helical" evidence="9">
    <location>
        <begin position="59"/>
        <end position="79"/>
    </location>
</feature>
<evidence type="ECO:0000256" key="8">
    <source>
        <dbReference type="RuleBase" id="RU000688"/>
    </source>
</evidence>